<accession>A0A699W6F2</accession>
<proteinExistence type="predicted"/>
<comment type="caution">
    <text evidence="2">The sequence shown here is derived from an EMBL/GenBank/DDBJ whole genome shotgun (WGS) entry which is preliminary data.</text>
</comment>
<dbReference type="AlphaFoldDB" id="A0A699W6F2"/>
<feature type="non-terminal residue" evidence="2">
    <location>
        <position position="1"/>
    </location>
</feature>
<gene>
    <name evidence="2" type="ORF">Tci_912360</name>
</gene>
<dbReference type="EMBL" id="BKCJ011532798">
    <property type="protein sequence ID" value="GFD40391.1"/>
    <property type="molecule type" value="Genomic_DNA"/>
</dbReference>
<evidence type="ECO:0000256" key="1">
    <source>
        <dbReference type="SAM" id="MobiDB-lite"/>
    </source>
</evidence>
<protein>
    <submittedName>
        <fullName evidence="2">Uncharacterized protein</fullName>
    </submittedName>
</protein>
<reference evidence="2" key="1">
    <citation type="journal article" date="2019" name="Sci. Rep.">
        <title>Draft genome of Tanacetum cinerariifolium, the natural source of mosquito coil.</title>
        <authorList>
            <person name="Yamashiro T."/>
            <person name="Shiraishi A."/>
            <person name="Satake H."/>
            <person name="Nakayama K."/>
        </authorList>
    </citation>
    <scope>NUCLEOTIDE SEQUENCE</scope>
</reference>
<name>A0A699W6F2_TANCI</name>
<feature type="non-terminal residue" evidence="2">
    <location>
        <position position="108"/>
    </location>
</feature>
<evidence type="ECO:0000313" key="2">
    <source>
        <dbReference type="EMBL" id="GFD40391.1"/>
    </source>
</evidence>
<organism evidence="2">
    <name type="scientific">Tanacetum cinerariifolium</name>
    <name type="common">Dalmatian daisy</name>
    <name type="synonym">Chrysanthemum cinerariifolium</name>
    <dbReference type="NCBI Taxonomy" id="118510"/>
    <lineage>
        <taxon>Eukaryota</taxon>
        <taxon>Viridiplantae</taxon>
        <taxon>Streptophyta</taxon>
        <taxon>Embryophyta</taxon>
        <taxon>Tracheophyta</taxon>
        <taxon>Spermatophyta</taxon>
        <taxon>Magnoliopsida</taxon>
        <taxon>eudicotyledons</taxon>
        <taxon>Gunneridae</taxon>
        <taxon>Pentapetalae</taxon>
        <taxon>asterids</taxon>
        <taxon>campanulids</taxon>
        <taxon>Asterales</taxon>
        <taxon>Asteraceae</taxon>
        <taxon>Asteroideae</taxon>
        <taxon>Anthemideae</taxon>
        <taxon>Anthemidinae</taxon>
        <taxon>Tanacetum</taxon>
    </lineage>
</organism>
<sequence>NLFRGGKVTSGLSALRSEDSKCKGSDAAGSGMGRTGGDARSVGDGICGNGDDNGQVRQQQAVASPQLERHHPLVVYTLGTPASIHKVCKRVRVVPALAPRGQARSPVE</sequence>
<feature type="region of interest" description="Disordered" evidence="1">
    <location>
        <begin position="1"/>
        <end position="71"/>
    </location>
</feature>